<evidence type="ECO:0008006" key="4">
    <source>
        <dbReference type="Google" id="ProtNLM"/>
    </source>
</evidence>
<dbReference type="RefSeq" id="WP_073588621.1">
    <property type="nucleotide sequence ID" value="NZ_FRFD01000005.1"/>
</dbReference>
<dbReference type="STRING" id="1121345.SAMN02745217_01919"/>
<keyword evidence="3" id="KW-1185">Reference proteome</keyword>
<dbReference type="AlphaFoldDB" id="A0A1M7Y7T9"/>
<proteinExistence type="predicted"/>
<protein>
    <recommendedName>
        <fullName evidence="4">Lipoprotein</fullName>
    </recommendedName>
</protein>
<keyword evidence="1" id="KW-0732">Signal</keyword>
<dbReference type="Proteomes" id="UP000184612">
    <property type="component" value="Unassembled WGS sequence"/>
</dbReference>
<dbReference type="PROSITE" id="PS51257">
    <property type="entry name" value="PROKAR_LIPOPROTEIN"/>
    <property type="match status" value="1"/>
</dbReference>
<sequence length="266" mass="31077">MKQKIKCKTGKKAGYLLCFMITILFSLTLTGCADQGDNYLKSQKSYLDYTFQSKDWRYTSEMQSSNNALGGTSKYVVNTIYFTDSNGDEDTFELNTRYSGYTYTMAANVYNKMTEIMAEDISDSIEEYSDLNEVYILTDYESLSNTERKQNNYNDSDEWAKWLVNNKKGVKLYNIYEFIEKNLKLKKDRGGYIILKIVLNNTEDKDLYEHLKNSINSIYKDYSKNIGFNPNMKIIVDSDDMSTLSYFKSGILLKCDSDEEYYEYFK</sequence>
<evidence type="ECO:0000313" key="3">
    <source>
        <dbReference type="Proteomes" id="UP000184612"/>
    </source>
</evidence>
<reference evidence="2 3" key="1">
    <citation type="submission" date="2016-12" db="EMBL/GenBank/DDBJ databases">
        <authorList>
            <person name="Song W.-J."/>
            <person name="Kurnit D.M."/>
        </authorList>
    </citation>
    <scope>NUCLEOTIDE SEQUENCE [LARGE SCALE GENOMIC DNA]</scope>
    <source>
        <strain evidence="2 3">DSM 12503</strain>
    </source>
</reference>
<evidence type="ECO:0000256" key="1">
    <source>
        <dbReference type="SAM" id="SignalP"/>
    </source>
</evidence>
<name>A0A1M7Y7T9_9FIRM</name>
<feature type="chain" id="PRO_5012455482" description="Lipoprotein" evidence="1">
    <location>
        <begin position="34"/>
        <end position="266"/>
    </location>
</feature>
<evidence type="ECO:0000313" key="2">
    <source>
        <dbReference type="EMBL" id="SHO48598.1"/>
    </source>
</evidence>
<feature type="signal peptide" evidence="1">
    <location>
        <begin position="1"/>
        <end position="33"/>
    </location>
</feature>
<accession>A0A1M7Y7T9</accession>
<organism evidence="2 3">
    <name type="scientific">Anaerocolumna xylanovorans DSM 12503</name>
    <dbReference type="NCBI Taxonomy" id="1121345"/>
    <lineage>
        <taxon>Bacteria</taxon>
        <taxon>Bacillati</taxon>
        <taxon>Bacillota</taxon>
        <taxon>Clostridia</taxon>
        <taxon>Lachnospirales</taxon>
        <taxon>Lachnospiraceae</taxon>
        <taxon>Anaerocolumna</taxon>
    </lineage>
</organism>
<dbReference type="EMBL" id="FRFD01000005">
    <property type="protein sequence ID" value="SHO48598.1"/>
    <property type="molecule type" value="Genomic_DNA"/>
</dbReference>
<gene>
    <name evidence="2" type="ORF">SAMN02745217_01919</name>
</gene>